<evidence type="ECO:0000313" key="1">
    <source>
        <dbReference type="EMBL" id="GAF83530.1"/>
    </source>
</evidence>
<dbReference type="AlphaFoldDB" id="X0U4Y7"/>
<name>X0U4Y7_9ZZZZ</name>
<protein>
    <submittedName>
        <fullName evidence="1">Uncharacterized protein</fullName>
    </submittedName>
</protein>
<gene>
    <name evidence="1" type="ORF">S01H1_06779</name>
</gene>
<comment type="caution">
    <text evidence="1">The sequence shown here is derived from an EMBL/GenBank/DDBJ whole genome shotgun (WGS) entry which is preliminary data.</text>
</comment>
<dbReference type="EMBL" id="BARS01003494">
    <property type="protein sequence ID" value="GAF83530.1"/>
    <property type="molecule type" value="Genomic_DNA"/>
</dbReference>
<organism evidence="1">
    <name type="scientific">marine sediment metagenome</name>
    <dbReference type="NCBI Taxonomy" id="412755"/>
    <lineage>
        <taxon>unclassified sequences</taxon>
        <taxon>metagenomes</taxon>
        <taxon>ecological metagenomes</taxon>
    </lineage>
</organism>
<reference evidence="1" key="1">
    <citation type="journal article" date="2014" name="Front. Microbiol.">
        <title>High frequency of phylogenetically diverse reductive dehalogenase-homologous genes in deep subseafloor sedimentary metagenomes.</title>
        <authorList>
            <person name="Kawai M."/>
            <person name="Futagami T."/>
            <person name="Toyoda A."/>
            <person name="Takaki Y."/>
            <person name="Nishi S."/>
            <person name="Hori S."/>
            <person name="Arai W."/>
            <person name="Tsubouchi T."/>
            <person name="Morono Y."/>
            <person name="Uchiyama I."/>
            <person name="Ito T."/>
            <person name="Fujiyama A."/>
            <person name="Inagaki F."/>
            <person name="Takami H."/>
        </authorList>
    </citation>
    <scope>NUCLEOTIDE SEQUENCE</scope>
    <source>
        <strain evidence="1">Expedition CK06-06</strain>
    </source>
</reference>
<accession>X0U4Y7</accession>
<sequence length="199" mass="23241">MPVTYKNRRGKTYYLHKGKTKTGKSKYHFSFKNKGELVDEVPDGFEIHEHPLNGQVLLRKKLPRFITDIESDMIEKELKKIEGARRYLVDIKGKVITIFESNQDIEALKDIFSDVRPASRNGRSDDVSVIEDVINIAVTYSPIMKFTLESETKRTFIAERYCFLGSIDDWIYIGEPDSLKNLVKKYFKHLDQDSFFDLF</sequence>
<proteinExistence type="predicted"/>